<dbReference type="STRING" id="1631249.BQ8794_220073"/>
<proteinExistence type="predicted"/>
<keyword evidence="2" id="KW-1185">Reference proteome</keyword>
<accession>A0A1R3V8D2</accession>
<evidence type="ECO:0000313" key="2">
    <source>
        <dbReference type="Proteomes" id="UP000188388"/>
    </source>
</evidence>
<sequence>MTSLPRGAEVKAIQTVSAAIALAAVLESGDFAAAQDDSQDLVSAFHPPVQFDEGFGPNDGAPVGLLARDGSATAQRLS</sequence>
<dbReference type="Proteomes" id="UP000188388">
    <property type="component" value="Unassembled WGS sequence"/>
</dbReference>
<reference evidence="2" key="1">
    <citation type="submission" date="2017-01" db="EMBL/GenBank/DDBJ databases">
        <authorList>
            <person name="Brunel B."/>
        </authorList>
    </citation>
    <scope>NUCLEOTIDE SEQUENCE [LARGE SCALE GENOMIC DNA]</scope>
</reference>
<dbReference type="EMBL" id="FTPD01000015">
    <property type="protein sequence ID" value="SIT55509.1"/>
    <property type="molecule type" value="Genomic_DNA"/>
</dbReference>
<evidence type="ECO:0000313" key="1">
    <source>
        <dbReference type="EMBL" id="SIT55509.1"/>
    </source>
</evidence>
<gene>
    <name evidence="1" type="ORF">BQ8794_220073</name>
</gene>
<name>A0A1R3V8D2_9HYPH</name>
<protein>
    <submittedName>
        <fullName evidence="1">Uncharacterized protein</fullName>
    </submittedName>
</protein>
<organism evidence="1 2">
    <name type="scientific">Mesorhizobium prunaredense</name>
    <dbReference type="NCBI Taxonomy" id="1631249"/>
    <lineage>
        <taxon>Bacteria</taxon>
        <taxon>Pseudomonadati</taxon>
        <taxon>Pseudomonadota</taxon>
        <taxon>Alphaproteobacteria</taxon>
        <taxon>Hyphomicrobiales</taxon>
        <taxon>Phyllobacteriaceae</taxon>
        <taxon>Mesorhizobium</taxon>
    </lineage>
</organism>
<dbReference type="AlphaFoldDB" id="A0A1R3V8D2"/>